<dbReference type="RefSeq" id="WP_118863005.1">
    <property type="nucleotide sequence ID" value="NZ_QWLV01000002.1"/>
</dbReference>
<evidence type="ECO:0000313" key="1">
    <source>
        <dbReference type="EMBL" id="RHW17813.1"/>
    </source>
</evidence>
<sequence length="75" mass="8896">MNDLSPKRTDKFRAYRARKRAQGLREIRLWVPDFRNPEVRARIEREAEAIRNSAGEKEALRWIEAVAADSWKDID</sequence>
<protein>
    <submittedName>
        <fullName evidence="1">DUF3018 family protein</fullName>
    </submittedName>
</protein>
<organism evidence="1 2">
    <name type="scientific">Sphingomonas gilva</name>
    <dbReference type="NCBI Taxonomy" id="2305907"/>
    <lineage>
        <taxon>Bacteria</taxon>
        <taxon>Pseudomonadati</taxon>
        <taxon>Pseudomonadota</taxon>
        <taxon>Alphaproteobacteria</taxon>
        <taxon>Sphingomonadales</taxon>
        <taxon>Sphingomonadaceae</taxon>
        <taxon>Sphingomonas</taxon>
    </lineage>
</organism>
<dbReference type="AlphaFoldDB" id="A0A396RTU0"/>
<name>A0A396RTU0_9SPHN</name>
<proteinExistence type="predicted"/>
<dbReference type="InterPro" id="IPR021558">
    <property type="entry name" value="MazE-like"/>
</dbReference>
<accession>A0A396RTU0</accession>
<gene>
    <name evidence="1" type="ORF">D1610_04610</name>
</gene>
<keyword evidence="2" id="KW-1185">Reference proteome</keyword>
<dbReference type="OrthoDB" id="3734119at2"/>
<reference evidence="1 2" key="1">
    <citation type="submission" date="2018-08" db="EMBL/GenBank/DDBJ databases">
        <title>The multiple taxonomic identification of Sphingomonas gilva.</title>
        <authorList>
            <person name="Zhu D."/>
            <person name="Zheng S."/>
        </authorList>
    </citation>
    <scope>NUCLEOTIDE SEQUENCE [LARGE SCALE GENOMIC DNA]</scope>
    <source>
        <strain evidence="1 2">ZDH117</strain>
    </source>
</reference>
<dbReference type="Proteomes" id="UP000266693">
    <property type="component" value="Unassembled WGS sequence"/>
</dbReference>
<comment type="caution">
    <text evidence="1">The sequence shown here is derived from an EMBL/GenBank/DDBJ whole genome shotgun (WGS) entry which is preliminary data.</text>
</comment>
<dbReference type="Pfam" id="PF11455">
    <property type="entry name" value="MazE-like"/>
    <property type="match status" value="1"/>
</dbReference>
<evidence type="ECO:0000313" key="2">
    <source>
        <dbReference type="Proteomes" id="UP000266693"/>
    </source>
</evidence>
<dbReference type="EMBL" id="QWLV01000002">
    <property type="protein sequence ID" value="RHW17813.1"/>
    <property type="molecule type" value="Genomic_DNA"/>
</dbReference>